<dbReference type="InterPro" id="IPR029062">
    <property type="entry name" value="Class_I_gatase-like"/>
</dbReference>
<dbReference type="InterPro" id="IPR017926">
    <property type="entry name" value="GATASE"/>
</dbReference>
<name>A0YF75_9GAMM</name>
<evidence type="ECO:0000313" key="3">
    <source>
        <dbReference type="Proteomes" id="UP000004931"/>
    </source>
</evidence>
<protein>
    <submittedName>
        <fullName evidence="2">Glutamine amidotransferase, class I</fullName>
    </submittedName>
</protein>
<dbReference type="GO" id="GO:0005829">
    <property type="term" value="C:cytosol"/>
    <property type="evidence" value="ECO:0007669"/>
    <property type="project" value="TreeGrafter"/>
</dbReference>
<keyword evidence="2" id="KW-0808">Transferase</keyword>
<keyword evidence="2" id="KW-0315">Glutamine amidotransferase</keyword>
<dbReference type="OrthoDB" id="9813383at2"/>
<dbReference type="InterPro" id="IPR044992">
    <property type="entry name" value="ChyE-like"/>
</dbReference>
<sequence length="234" mass="26430">MKLGILKSDDVRSELVDEFGEYPDMFTRLLRAVDPALDIVSYEVQHGDYPQNIDEVDAYLITGSKASVYDDVDWIHQLSDFVQTLHRARKKLLGICFGHQMIAHALGGKTEKSNKGWGVGTDTVKFFDLNNRYAVETDQFNLWFSHQDQVIIPAAGASVLGGTSFCPIAMCQLGDHILTFQGHPEFAPDFGRDLLNLRKNLVGDEVYHRGINSLKLPTDRQQVAKWMIDFIKVQ</sequence>
<dbReference type="CDD" id="cd01741">
    <property type="entry name" value="GATase1_1"/>
    <property type="match status" value="1"/>
</dbReference>
<dbReference type="Proteomes" id="UP000004931">
    <property type="component" value="Unassembled WGS sequence"/>
</dbReference>
<comment type="caution">
    <text evidence="2">The sequence shown here is derived from an EMBL/GenBank/DDBJ whole genome shotgun (WGS) entry which is preliminary data.</text>
</comment>
<dbReference type="eggNOG" id="COG0518">
    <property type="taxonomic scope" value="Bacteria"/>
</dbReference>
<proteinExistence type="predicted"/>
<dbReference type="AlphaFoldDB" id="A0YF75"/>
<dbReference type="PROSITE" id="PS51273">
    <property type="entry name" value="GATASE_TYPE_1"/>
    <property type="match status" value="1"/>
</dbReference>
<dbReference type="Pfam" id="PF00117">
    <property type="entry name" value="GATase"/>
    <property type="match status" value="1"/>
</dbReference>
<reference evidence="2 3" key="1">
    <citation type="journal article" date="2010" name="J. Bacteriol.">
        <title>Genome sequence of the oligotrophic marine Gammaproteobacterium HTCC2143, isolated from the Oregon Coast.</title>
        <authorList>
            <person name="Oh H.M."/>
            <person name="Kang I."/>
            <person name="Ferriera S."/>
            <person name="Giovannoni S.J."/>
            <person name="Cho J.C."/>
        </authorList>
    </citation>
    <scope>NUCLEOTIDE SEQUENCE [LARGE SCALE GENOMIC DNA]</scope>
    <source>
        <strain evidence="2 3">HTCC2143</strain>
    </source>
</reference>
<gene>
    <name evidence="2" type="ORF">GP2143_00987</name>
</gene>
<feature type="domain" description="Glutamine amidotransferase" evidence="1">
    <location>
        <begin position="17"/>
        <end position="188"/>
    </location>
</feature>
<accession>A0YF75</accession>
<dbReference type="SUPFAM" id="SSF52317">
    <property type="entry name" value="Class I glutamine amidotransferase-like"/>
    <property type="match status" value="1"/>
</dbReference>
<keyword evidence="3" id="KW-1185">Reference proteome</keyword>
<dbReference type="Gene3D" id="3.40.50.880">
    <property type="match status" value="1"/>
</dbReference>
<dbReference type="GO" id="GO:0016740">
    <property type="term" value="F:transferase activity"/>
    <property type="evidence" value="ECO:0007669"/>
    <property type="project" value="UniProtKB-KW"/>
</dbReference>
<organism evidence="2 3">
    <name type="scientific">marine gamma proteobacterium HTCC2143</name>
    <dbReference type="NCBI Taxonomy" id="247633"/>
    <lineage>
        <taxon>Bacteria</taxon>
        <taxon>Pseudomonadati</taxon>
        <taxon>Pseudomonadota</taxon>
        <taxon>Gammaproteobacteria</taxon>
        <taxon>Cellvibrionales</taxon>
        <taxon>Spongiibacteraceae</taxon>
        <taxon>BD1-7 clade</taxon>
    </lineage>
</organism>
<dbReference type="PANTHER" id="PTHR42695">
    <property type="entry name" value="GLUTAMINE AMIDOTRANSFERASE YLR126C-RELATED"/>
    <property type="match status" value="1"/>
</dbReference>
<evidence type="ECO:0000313" key="2">
    <source>
        <dbReference type="EMBL" id="EAW30670.1"/>
    </source>
</evidence>
<dbReference type="EMBL" id="AAVT01000007">
    <property type="protein sequence ID" value="EAW30670.1"/>
    <property type="molecule type" value="Genomic_DNA"/>
</dbReference>
<dbReference type="STRING" id="247633.GP2143_00987"/>
<evidence type="ECO:0000259" key="1">
    <source>
        <dbReference type="Pfam" id="PF00117"/>
    </source>
</evidence>
<dbReference type="PANTHER" id="PTHR42695:SF5">
    <property type="entry name" value="GLUTAMINE AMIDOTRANSFERASE YLR126C-RELATED"/>
    <property type="match status" value="1"/>
</dbReference>